<sequence length="99" mass="10078">MRQLGVAQAAFVLCALLLAPTVASAQDAGISGVVTDDTGGVLPGVTVTAASPALIEQQRIAITDGEGRFAFAGLTVGEYSVEFSLPGFNQIRREGVGLT</sequence>
<dbReference type="Pfam" id="PF13620">
    <property type="entry name" value="CarboxypepD_reg"/>
    <property type="match status" value="1"/>
</dbReference>
<reference evidence="1" key="1">
    <citation type="submission" date="2018-05" db="EMBL/GenBank/DDBJ databases">
        <authorList>
            <person name="Lanie J.A."/>
            <person name="Ng W.-L."/>
            <person name="Kazmierczak K.M."/>
            <person name="Andrzejewski T.M."/>
            <person name="Davidsen T.M."/>
            <person name="Wayne K.J."/>
            <person name="Tettelin H."/>
            <person name="Glass J.I."/>
            <person name="Rusch D."/>
            <person name="Podicherti R."/>
            <person name="Tsui H.-C.T."/>
            <person name="Winkler M.E."/>
        </authorList>
    </citation>
    <scope>NUCLEOTIDE SEQUENCE</scope>
</reference>
<protein>
    <recommendedName>
        <fullName evidence="2">Carboxypeptidase regulatory-like domain-containing protein</fullName>
    </recommendedName>
</protein>
<dbReference type="GO" id="GO:0030246">
    <property type="term" value="F:carbohydrate binding"/>
    <property type="evidence" value="ECO:0007669"/>
    <property type="project" value="InterPro"/>
</dbReference>
<dbReference type="Gene3D" id="2.60.40.1120">
    <property type="entry name" value="Carboxypeptidase-like, regulatory domain"/>
    <property type="match status" value="1"/>
</dbReference>
<dbReference type="EMBL" id="UINC01171243">
    <property type="protein sequence ID" value="SVD75709.1"/>
    <property type="molecule type" value="Genomic_DNA"/>
</dbReference>
<proteinExistence type="predicted"/>
<organism evidence="1">
    <name type="scientific">marine metagenome</name>
    <dbReference type="NCBI Taxonomy" id="408172"/>
    <lineage>
        <taxon>unclassified sequences</taxon>
        <taxon>metagenomes</taxon>
        <taxon>ecological metagenomes</taxon>
    </lineage>
</organism>
<dbReference type="AlphaFoldDB" id="A0A382XY20"/>
<dbReference type="InterPro" id="IPR013784">
    <property type="entry name" value="Carb-bd-like_fold"/>
</dbReference>
<feature type="non-terminal residue" evidence="1">
    <location>
        <position position="99"/>
    </location>
</feature>
<dbReference type="SUPFAM" id="SSF49452">
    <property type="entry name" value="Starch-binding domain-like"/>
    <property type="match status" value="1"/>
</dbReference>
<evidence type="ECO:0008006" key="2">
    <source>
        <dbReference type="Google" id="ProtNLM"/>
    </source>
</evidence>
<accession>A0A382XY20</accession>
<evidence type="ECO:0000313" key="1">
    <source>
        <dbReference type="EMBL" id="SVD75709.1"/>
    </source>
</evidence>
<name>A0A382XY20_9ZZZZ</name>
<gene>
    <name evidence="1" type="ORF">METZ01_LOCUS428563</name>
</gene>